<comment type="caution">
    <text evidence="1">The sequence shown here is derived from an EMBL/GenBank/DDBJ whole genome shotgun (WGS) entry which is preliminary data.</text>
</comment>
<reference evidence="1" key="1">
    <citation type="submission" date="2023-03" db="EMBL/GenBank/DDBJ databases">
        <title>Massive genome expansion in bonnet fungi (Mycena s.s.) driven by repeated elements and novel gene families across ecological guilds.</title>
        <authorList>
            <consortium name="Lawrence Berkeley National Laboratory"/>
            <person name="Harder C.B."/>
            <person name="Miyauchi S."/>
            <person name="Viragh M."/>
            <person name="Kuo A."/>
            <person name="Thoen E."/>
            <person name="Andreopoulos B."/>
            <person name="Lu D."/>
            <person name="Skrede I."/>
            <person name="Drula E."/>
            <person name="Henrissat B."/>
            <person name="Morin E."/>
            <person name="Kohler A."/>
            <person name="Barry K."/>
            <person name="LaButti K."/>
            <person name="Morin E."/>
            <person name="Salamov A."/>
            <person name="Lipzen A."/>
            <person name="Mereny Z."/>
            <person name="Hegedus B."/>
            <person name="Baldrian P."/>
            <person name="Stursova M."/>
            <person name="Weitz H."/>
            <person name="Taylor A."/>
            <person name="Grigoriev I.V."/>
            <person name="Nagy L.G."/>
            <person name="Martin F."/>
            <person name="Kauserud H."/>
        </authorList>
    </citation>
    <scope>NUCLEOTIDE SEQUENCE</scope>
    <source>
        <strain evidence="1">9144</strain>
    </source>
</reference>
<organism evidence="1 2">
    <name type="scientific">Mycena pura</name>
    <dbReference type="NCBI Taxonomy" id="153505"/>
    <lineage>
        <taxon>Eukaryota</taxon>
        <taxon>Fungi</taxon>
        <taxon>Dikarya</taxon>
        <taxon>Basidiomycota</taxon>
        <taxon>Agaricomycotina</taxon>
        <taxon>Agaricomycetes</taxon>
        <taxon>Agaricomycetidae</taxon>
        <taxon>Agaricales</taxon>
        <taxon>Marasmiineae</taxon>
        <taxon>Mycenaceae</taxon>
        <taxon>Mycena</taxon>
    </lineage>
</organism>
<proteinExistence type="predicted"/>
<keyword evidence="2" id="KW-1185">Reference proteome</keyword>
<evidence type="ECO:0008006" key="3">
    <source>
        <dbReference type="Google" id="ProtNLM"/>
    </source>
</evidence>
<protein>
    <recommendedName>
        <fullName evidence="3">F-box domain-containing protein</fullName>
    </recommendedName>
</protein>
<name>A0AAD6V4P0_9AGAR</name>
<dbReference type="Gene3D" id="3.80.10.10">
    <property type="entry name" value="Ribonuclease Inhibitor"/>
    <property type="match status" value="1"/>
</dbReference>
<sequence length="388" mass="44194">MHRCWDVAELTQIIFQQLEPVYSESGTDRSITTQGQLYWLALTCRKFCDPALDRLWESPNFIDLLKCLPYHVWEISEGSFKIRSPVGPGDWERVLTYSKRIRNFSDEYYPPSCLDASVLQSLVNSLPSGPLLPNLRSLSCQSWSKLFPHISRLVGEHVPKIYVEIEGPAADLPPIARHCRFLSHVTFNGLYDESTRDWVSAFLIQLTHLQTVEVLYMTQDAFLHVARLDHVETLWVRCLDLEAFAEVDRPYILFPALRRLTLWAESVTFATHFVKVLDCAPLETIVVTSRQDCTTINSRALFWAIHTSCFTSHNTLTSITVELTEDFDTLPADTSPYTMPSSVTQPLLGFPNLRHVKLSSTVGFISDNESVDDMARAWPCLESLSMGK</sequence>
<feature type="non-terminal residue" evidence="1">
    <location>
        <position position="1"/>
    </location>
</feature>
<dbReference type="AlphaFoldDB" id="A0AAD6V4P0"/>
<accession>A0AAD6V4P0</accession>
<dbReference type="Proteomes" id="UP001219525">
    <property type="component" value="Unassembled WGS sequence"/>
</dbReference>
<dbReference type="InterPro" id="IPR032675">
    <property type="entry name" value="LRR_dom_sf"/>
</dbReference>
<gene>
    <name evidence="1" type="ORF">GGX14DRAFT_467748</name>
</gene>
<dbReference type="EMBL" id="JARJCW010000067">
    <property type="protein sequence ID" value="KAJ7199647.1"/>
    <property type="molecule type" value="Genomic_DNA"/>
</dbReference>
<evidence type="ECO:0000313" key="2">
    <source>
        <dbReference type="Proteomes" id="UP001219525"/>
    </source>
</evidence>
<evidence type="ECO:0000313" key="1">
    <source>
        <dbReference type="EMBL" id="KAJ7199647.1"/>
    </source>
</evidence>